<sequence length="114" mass="11630">MDDERDAGSGDQGKGVTHGDQPNEAGTATVEKSKAGAGPATAASAASSAGFIVFSVVVGVSMENSLANTKSERQANTKLCDKIISSCEFCDRPPGRSETGGAFFSRVCVGRVDL</sequence>
<reference evidence="3" key="2">
    <citation type="submission" date="2022-03" db="EMBL/GenBank/DDBJ databases">
        <title>Genome Encyclopedia of Bacteria and Archaea VI: Functional Genomics of Type Strains.</title>
        <authorList>
            <person name="Whitman W."/>
        </authorList>
    </citation>
    <scope>NUCLEOTIDE SEQUENCE</scope>
    <source>
        <strain evidence="3">HSC-15S17</strain>
    </source>
</reference>
<name>A0AA41L3N5_9BURK</name>
<dbReference type="EMBL" id="JALJZU010000001">
    <property type="protein sequence ID" value="MCP2007051.1"/>
    <property type="molecule type" value="Genomic_DNA"/>
</dbReference>
<evidence type="ECO:0000313" key="2">
    <source>
        <dbReference type="EMBL" id="MBV6321954.1"/>
    </source>
</evidence>
<protein>
    <submittedName>
        <fullName evidence="2">Uncharacterized protein</fullName>
    </submittedName>
</protein>
<feature type="region of interest" description="Disordered" evidence="1">
    <location>
        <begin position="1"/>
        <end position="39"/>
    </location>
</feature>
<dbReference type="Proteomes" id="UP001162889">
    <property type="component" value="Unassembled WGS sequence"/>
</dbReference>
<evidence type="ECO:0000313" key="4">
    <source>
        <dbReference type="Proteomes" id="UP001155901"/>
    </source>
</evidence>
<proteinExistence type="predicted"/>
<dbReference type="RefSeq" id="WP_217942740.1">
    <property type="nucleotide sequence ID" value="NZ_JAHTGR010000006.1"/>
</dbReference>
<reference evidence="2" key="1">
    <citation type="submission" date="2021-07" db="EMBL/GenBank/DDBJ databases">
        <title>Characterization of violacein-producing bacteria and related species.</title>
        <authorList>
            <person name="Wilson H.S."/>
            <person name="De Leon M.E."/>
        </authorList>
    </citation>
    <scope>NUCLEOTIDE SEQUENCE</scope>
    <source>
        <strain evidence="2">HSC-15S17</strain>
    </source>
</reference>
<evidence type="ECO:0000313" key="3">
    <source>
        <dbReference type="EMBL" id="MCP2007051.1"/>
    </source>
</evidence>
<comment type="caution">
    <text evidence="2">The sequence shown here is derived from an EMBL/GenBank/DDBJ whole genome shotgun (WGS) entry which is preliminary data.</text>
</comment>
<dbReference type="EMBL" id="JAHTGR010000006">
    <property type="protein sequence ID" value="MBV6321954.1"/>
    <property type="molecule type" value="Genomic_DNA"/>
</dbReference>
<keyword evidence="5" id="KW-1185">Reference proteome</keyword>
<dbReference type="Proteomes" id="UP001155901">
    <property type="component" value="Unassembled WGS sequence"/>
</dbReference>
<accession>A0AA41L3N5</accession>
<gene>
    <name evidence="2" type="ORF">KVP70_13480</name>
    <name evidence="3" type="ORF">L1274_000739</name>
</gene>
<evidence type="ECO:0000256" key="1">
    <source>
        <dbReference type="SAM" id="MobiDB-lite"/>
    </source>
</evidence>
<dbReference type="AlphaFoldDB" id="A0AA41L3N5"/>
<evidence type="ECO:0000313" key="5">
    <source>
        <dbReference type="Proteomes" id="UP001162889"/>
    </source>
</evidence>
<organism evidence="2 4">
    <name type="scientific">Duganella violaceipulchra</name>
    <dbReference type="NCBI Taxonomy" id="2849652"/>
    <lineage>
        <taxon>Bacteria</taxon>
        <taxon>Pseudomonadati</taxon>
        <taxon>Pseudomonadota</taxon>
        <taxon>Betaproteobacteria</taxon>
        <taxon>Burkholderiales</taxon>
        <taxon>Oxalobacteraceae</taxon>
        <taxon>Telluria group</taxon>
        <taxon>Duganella</taxon>
    </lineage>
</organism>